<dbReference type="OrthoDB" id="1163416at2"/>
<keyword evidence="7" id="KW-1185">Reference proteome</keyword>
<dbReference type="InterPro" id="IPR013325">
    <property type="entry name" value="RNA_pol_sigma_r2"/>
</dbReference>
<keyword evidence="2" id="KW-0805">Transcription regulation</keyword>
<dbReference type="InterPro" id="IPR014284">
    <property type="entry name" value="RNA_pol_sigma-70_dom"/>
</dbReference>
<dbReference type="InterPro" id="IPR007627">
    <property type="entry name" value="RNA_pol_sigma70_r2"/>
</dbReference>
<dbReference type="AlphaFoldDB" id="A0A162ZTS2"/>
<keyword evidence="4" id="KW-0804">Transcription</keyword>
<dbReference type="PANTHER" id="PTHR43133:SF46">
    <property type="entry name" value="RNA POLYMERASE SIGMA-70 FACTOR ECF SUBFAMILY"/>
    <property type="match status" value="1"/>
</dbReference>
<protein>
    <recommendedName>
        <fullName evidence="5">RNA polymerase sigma-70 region 2 domain-containing protein</fullName>
    </recommendedName>
</protein>
<comment type="similarity">
    <text evidence="1">Belongs to the sigma-70 factor family. ECF subfamily.</text>
</comment>
<dbReference type="Gene3D" id="1.10.1740.10">
    <property type="match status" value="1"/>
</dbReference>
<comment type="caution">
    <text evidence="6">The sequence shown here is derived from an EMBL/GenBank/DDBJ whole genome shotgun (WGS) entry which is preliminary data.</text>
</comment>
<dbReference type="InterPro" id="IPR039425">
    <property type="entry name" value="RNA_pol_sigma-70-like"/>
</dbReference>
<reference evidence="6 7" key="1">
    <citation type="submission" date="2016-01" db="EMBL/GenBank/DDBJ databases">
        <title>The draft genome sequence of Aquimarina sp. RZW4-3-2.</title>
        <authorList>
            <person name="Wang Y."/>
        </authorList>
    </citation>
    <scope>NUCLEOTIDE SEQUENCE [LARGE SCALE GENOMIC DNA]</scope>
    <source>
        <strain evidence="6 7">RZW4-3-2</strain>
    </source>
</reference>
<evidence type="ECO:0000256" key="1">
    <source>
        <dbReference type="ARBA" id="ARBA00010641"/>
    </source>
</evidence>
<dbReference type="Proteomes" id="UP000076715">
    <property type="component" value="Unassembled WGS sequence"/>
</dbReference>
<evidence type="ECO:0000256" key="2">
    <source>
        <dbReference type="ARBA" id="ARBA00023015"/>
    </source>
</evidence>
<dbReference type="SUPFAM" id="SSF88659">
    <property type="entry name" value="Sigma3 and sigma4 domains of RNA polymerase sigma factors"/>
    <property type="match status" value="1"/>
</dbReference>
<evidence type="ECO:0000256" key="3">
    <source>
        <dbReference type="ARBA" id="ARBA00023082"/>
    </source>
</evidence>
<sequence length="195" mass="22830">MQSSIVQEDNNKIIAGIIGNDDRVLKTFYERHLPMVTSYVIKNSGNEYDAKDVFQDAMVIVYEKIKENTLDIHCSLGTYVYGISKNLWRNRLRRNSKVMSQDAQIDQSEEEVALENIERKEKILLIQKYLLVLGEGCKEILMLFFSGHSLKEIAKQRNLSESYARKRKFICQKKFMVMIEKDPVFKELKESSNYE</sequence>
<dbReference type="EMBL" id="LQRT01000024">
    <property type="protein sequence ID" value="KZS40027.1"/>
    <property type="molecule type" value="Genomic_DNA"/>
</dbReference>
<keyword evidence="3" id="KW-0731">Sigma factor</keyword>
<dbReference type="NCBIfam" id="TIGR02937">
    <property type="entry name" value="sigma70-ECF"/>
    <property type="match status" value="1"/>
</dbReference>
<dbReference type="InterPro" id="IPR013324">
    <property type="entry name" value="RNA_pol_sigma_r3/r4-like"/>
</dbReference>
<evidence type="ECO:0000256" key="4">
    <source>
        <dbReference type="ARBA" id="ARBA00023163"/>
    </source>
</evidence>
<dbReference type="GO" id="GO:0006352">
    <property type="term" value="P:DNA-templated transcription initiation"/>
    <property type="evidence" value="ECO:0007669"/>
    <property type="project" value="InterPro"/>
</dbReference>
<dbReference type="Gene3D" id="1.10.10.10">
    <property type="entry name" value="Winged helix-like DNA-binding domain superfamily/Winged helix DNA-binding domain"/>
    <property type="match status" value="1"/>
</dbReference>
<gene>
    <name evidence="6" type="ORF">AWE51_10330</name>
</gene>
<organism evidence="6 7">
    <name type="scientific">Aquimarina aggregata</name>
    <dbReference type="NCBI Taxonomy" id="1642818"/>
    <lineage>
        <taxon>Bacteria</taxon>
        <taxon>Pseudomonadati</taxon>
        <taxon>Bacteroidota</taxon>
        <taxon>Flavobacteriia</taxon>
        <taxon>Flavobacteriales</taxon>
        <taxon>Flavobacteriaceae</taxon>
        <taxon>Aquimarina</taxon>
    </lineage>
</organism>
<dbReference type="SUPFAM" id="SSF88946">
    <property type="entry name" value="Sigma2 domain of RNA polymerase sigma factors"/>
    <property type="match status" value="1"/>
</dbReference>
<dbReference type="GO" id="GO:0016987">
    <property type="term" value="F:sigma factor activity"/>
    <property type="evidence" value="ECO:0007669"/>
    <property type="project" value="UniProtKB-KW"/>
</dbReference>
<feature type="domain" description="RNA polymerase sigma-70 region 2" evidence="5">
    <location>
        <begin position="28"/>
        <end position="97"/>
    </location>
</feature>
<accession>A0A162ZTS2</accession>
<dbReference type="PANTHER" id="PTHR43133">
    <property type="entry name" value="RNA POLYMERASE ECF-TYPE SIGMA FACTO"/>
    <property type="match status" value="1"/>
</dbReference>
<evidence type="ECO:0000313" key="6">
    <source>
        <dbReference type="EMBL" id="KZS40027.1"/>
    </source>
</evidence>
<name>A0A162ZTS2_9FLAO</name>
<evidence type="ECO:0000259" key="5">
    <source>
        <dbReference type="Pfam" id="PF04542"/>
    </source>
</evidence>
<dbReference type="InterPro" id="IPR036388">
    <property type="entry name" value="WH-like_DNA-bd_sf"/>
</dbReference>
<dbReference type="Pfam" id="PF04542">
    <property type="entry name" value="Sigma70_r2"/>
    <property type="match status" value="1"/>
</dbReference>
<proteinExistence type="inferred from homology"/>
<dbReference type="RefSeq" id="WP_066316261.1">
    <property type="nucleotide sequence ID" value="NZ_LQRT01000024.1"/>
</dbReference>
<dbReference type="STRING" id="1642818.AWE51_10330"/>
<evidence type="ECO:0000313" key="7">
    <source>
        <dbReference type="Proteomes" id="UP000076715"/>
    </source>
</evidence>